<proteinExistence type="predicted"/>
<protein>
    <submittedName>
        <fullName evidence="3">Helix-turn-helix domain-containing protein</fullName>
    </submittedName>
</protein>
<reference evidence="3 4" key="1">
    <citation type="submission" date="2022-04" db="EMBL/GenBank/DDBJ databases">
        <title>Gracilibacillus sp. isolated from saltern.</title>
        <authorList>
            <person name="Won M."/>
            <person name="Lee C.-M."/>
            <person name="Woen H.-Y."/>
            <person name="Kwon S.-W."/>
        </authorList>
    </citation>
    <scope>NUCLEOTIDE SEQUENCE [LARGE SCALE GENOMIC DNA]</scope>
    <source>
        <strain evidence="3 4">SSPM10-3</strain>
    </source>
</reference>
<dbReference type="InterPro" id="IPR019734">
    <property type="entry name" value="TPR_rpt"/>
</dbReference>
<dbReference type="InterPro" id="IPR001387">
    <property type="entry name" value="Cro/C1-type_HTH"/>
</dbReference>
<dbReference type="InterPro" id="IPR011990">
    <property type="entry name" value="TPR-like_helical_dom_sf"/>
</dbReference>
<dbReference type="Gene3D" id="1.10.260.40">
    <property type="entry name" value="lambda repressor-like DNA-binding domains"/>
    <property type="match status" value="1"/>
</dbReference>
<dbReference type="SUPFAM" id="SSF48452">
    <property type="entry name" value="TPR-like"/>
    <property type="match status" value="1"/>
</dbReference>
<dbReference type="SUPFAM" id="SSF47413">
    <property type="entry name" value="lambda repressor-like DNA-binding domains"/>
    <property type="match status" value="1"/>
</dbReference>
<feature type="repeat" description="TPR" evidence="1">
    <location>
        <begin position="261"/>
        <end position="294"/>
    </location>
</feature>
<keyword evidence="1" id="KW-0802">TPR repeat</keyword>
<dbReference type="CDD" id="cd00093">
    <property type="entry name" value="HTH_XRE"/>
    <property type="match status" value="1"/>
</dbReference>
<dbReference type="SMART" id="SM00530">
    <property type="entry name" value="HTH_XRE"/>
    <property type="match status" value="1"/>
</dbReference>
<feature type="domain" description="HTH cro/C1-type" evidence="2">
    <location>
        <begin position="9"/>
        <end position="64"/>
    </location>
</feature>
<sequence length="417" mass="49799">MRYDRGKIVRKYRKMLGWSQTKLGNHVNTSASIISRFEAGKYTLTEEKITQIQQALNIKEITYPAYHPLLDKLNAWQKSISMGNHQKADDYYKQFKDVSIRSLNDETGLYSLCHFRYGLMKFNLDYAEAFLEDVKKHADVIPTPYGYLYYKSIGCYYLLRSQMGDAWTYLHVAKKLDKEQFTHDGEIHLYYALAYYLRENFADSHEHAVKAMMLFQDKMNQPNILYSRFLVIKNQIRRESTPTIIEQLHTILENYPSTHRFYIYYLISYAYLQQDEYEQALKYIRKALHHETNPFFKERYLYLYAYIYALMGDVEMTITMINGGLKMATSEKYQYRFYILKEIVQCTYGSESFRRRVSEEIIPFYQSNGDVVEANYCHAILGDVYYRLKSYKQACKHYYVFPGNRFISHLLQKYPVK</sequence>
<dbReference type="Pfam" id="PF01381">
    <property type="entry name" value="HTH_3"/>
    <property type="match status" value="1"/>
</dbReference>
<organism evidence="3 4">
    <name type="scientific">Gracilibacillus salinarum</name>
    <dbReference type="NCBI Taxonomy" id="2932255"/>
    <lineage>
        <taxon>Bacteria</taxon>
        <taxon>Bacillati</taxon>
        <taxon>Bacillota</taxon>
        <taxon>Bacilli</taxon>
        <taxon>Bacillales</taxon>
        <taxon>Bacillaceae</taxon>
        <taxon>Gracilibacillus</taxon>
    </lineage>
</organism>
<name>A0ABY4GSA7_9BACI</name>
<dbReference type="Proteomes" id="UP000831537">
    <property type="component" value="Chromosome"/>
</dbReference>
<keyword evidence="4" id="KW-1185">Reference proteome</keyword>
<gene>
    <name evidence="3" type="ORF">MUN87_09175</name>
</gene>
<evidence type="ECO:0000256" key="1">
    <source>
        <dbReference type="PROSITE-ProRule" id="PRU00339"/>
    </source>
</evidence>
<dbReference type="RefSeq" id="WP_244747472.1">
    <property type="nucleotide sequence ID" value="NZ_CP095071.1"/>
</dbReference>
<accession>A0ABY4GSA7</accession>
<evidence type="ECO:0000313" key="4">
    <source>
        <dbReference type="Proteomes" id="UP000831537"/>
    </source>
</evidence>
<dbReference type="EMBL" id="CP095071">
    <property type="protein sequence ID" value="UOQ87030.1"/>
    <property type="molecule type" value="Genomic_DNA"/>
</dbReference>
<evidence type="ECO:0000259" key="2">
    <source>
        <dbReference type="PROSITE" id="PS50943"/>
    </source>
</evidence>
<dbReference type="InterPro" id="IPR010982">
    <property type="entry name" value="Lambda_DNA-bd_dom_sf"/>
</dbReference>
<dbReference type="PROSITE" id="PS50943">
    <property type="entry name" value="HTH_CROC1"/>
    <property type="match status" value="1"/>
</dbReference>
<evidence type="ECO:0000313" key="3">
    <source>
        <dbReference type="EMBL" id="UOQ87030.1"/>
    </source>
</evidence>
<dbReference type="PROSITE" id="PS50005">
    <property type="entry name" value="TPR"/>
    <property type="match status" value="1"/>
</dbReference>
<dbReference type="Gene3D" id="1.25.40.10">
    <property type="entry name" value="Tetratricopeptide repeat domain"/>
    <property type="match status" value="1"/>
</dbReference>